<sequence>MSKVAFYFVFSQPIVKVVVMQSVSAPLTDQLRDPLSPERLRYPIANICNTVPGLLGVDAI</sequence>
<keyword evidence="2" id="KW-1185">Reference proteome</keyword>
<dbReference type="Proteomes" id="UP001392437">
    <property type="component" value="Unassembled WGS sequence"/>
</dbReference>
<organism evidence="1 2">
    <name type="scientific">Apiospora kogelbergensis</name>
    <dbReference type="NCBI Taxonomy" id="1337665"/>
    <lineage>
        <taxon>Eukaryota</taxon>
        <taxon>Fungi</taxon>
        <taxon>Dikarya</taxon>
        <taxon>Ascomycota</taxon>
        <taxon>Pezizomycotina</taxon>
        <taxon>Sordariomycetes</taxon>
        <taxon>Xylariomycetidae</taxon>
        <taxon>Amphisphaeriales</taxon>
        <taxon>Apiosporaceae</taxon>
        <taxon>Apiospora</taxon>
    </lineage>
</organism>
<evidence type="ECO:0000313" key="1">
    <source>
        <dbReference type="EMBL" id="KAK8100332.1"/>
    </source>
</evidence>
<accession>A0AAW0QIL0</accession>
<comment type="caution">
    <text evidence="1">The sequence shown here is derived from an EMBL/GenBank/DDBJ whole genome shotgun (WGS) entry which is preliminary data.</text>
</comment>
<gene>
    <name evidence="1" type="ORF">PG999_010706</name>
</gene>
<dbReference type="AlphaFoldDB" id="A0AAW0QIL0"/>
<dbReference type="EMBL" id="JAQQWP010000009">
    <property type="protein sequence ID" value="KAK8100332.1"/>
    <property type="molecule type" value="Genomic_DNA"/>
</dbReference>
<proteinExistence type="predicted"/>
<name>A0AAW0QIL0_9PEZI</name>
<reference evidence="1 2" key="1">
    <citation type="submission" date="2023-01" db="EMBL/GenBank/DDBJ databases">
        <title>Analysis of 21 Apiospora genomes using comparative genomics revels a genus with tremendous synthesis potential of carbohydrate active enzymes and secondary metabolites.</title>
        <authorList>
            <person name="Sorensen T."/>
        </authorList>
    </citation>
    <scope>NUCLEOTIDE SEQUENCE [LARGE SCALE GENOMIC DNA]</scope>
    <source>
        <strain evidence="1 2">CBS 117206</strain>
    </source>
</reference>
<protein>
    <submittedName>
        <fullName evidence="1">Uncharacterized protein</fullName>
    </submittedName>
</protein>
<evidence type="ECO:0000313" key="2">
    <source>
        <dbReference type="Proteomes" id="UP001392437"/>
    </source>
</evidence>